<feature type="region of interest" description="Disordered" evidence="1">
    <location>
        <begin position="1"/>
        <end position="37"/>
    </location>
</feature>
<evidence type="ECO:0000256" key="1">
    <source>
        <dbReference type="SAM" id="MobiDB-lite"/>
    </source>
</evidence>
<proteinExistence type="predicted"/>
<accession>A0A3N4JQ20</accession>
<keyword evidence="3" id="KW-1185">Reference proteome</keyword>
<name>A0A3N4JQ20_9PEZI</name>
<reference evidence="2 3" key="1">
    <citation type="journal article" date="2018" name="Nat. Ecol. Evol.">
        <title>Pezizomycetes genomes reveal the molecular basis of ectomycorrhizal truffle lifestyle.</title>
        <authorList>
            <person name="Murat C."/>
            <person name="Payen T."/>
            <person name="Noel B."/>
            <person name="Kuo A."/>
            <person name="Morin E."/>
            <person name="Chen J."/>
            <person name="Kohler A."/>
            <person name="Krizsan K."/>
            <person name="Balestrini R."/>
            <person name="Da Silva C."/>
            <person name="Montanini B."/>
            <person name="Hainaut M."/>
            <person name="Levati E."/>
            <person name="Barry K.W."/>
            <person name="Belfiori B."/>
            <person name="Cichocki N."/>
            <person name="Clum A."/>
            <person name="Dockter R.B."/>
            <person name="Fauchery L."/>
            <person name="Guy J."/>
            <person name="Iotti M."/>
            <person name="Le Tacon F."/>
            <person name="Lindquist E.A."/>
            <person name="Lipzen A."/>
            <person name="Malagnac F."/>
            <person name="Mello A."/>
            <person name="Molinier V."/>
            <person name="Miyauchi S."/>
            <person name="Poulain J."/>
            <person name="Riccioni C."/>
            <person name="Rubini A."/>
            <person name="Sitrit Y."/>
            <person name="Splivallo R."/>
            <person name="Traeger S."/>
            <person name="Wang M."/>
            <person name="Zifcakova L."/>
            <person name="Wipf D."/>
            <person name="Zambonelli A."/>
            <person name="Paolocci F."/>
            <person name="Nowrousian M."/>
            <person name="Ottonello S."/>
            <person name="Baldrian P."/>
            <person name="Spatafora J.W."/>
            <person name="Henrissat B."/>
            <person name="Nagy L.G."/>
            <person name="Aury J.M."/>
            <person name="Wincker P."/>
            <person name="Grigoriev I.V."/>
            <person name="Bonfante P."/>
            <person name="Martin F.M."/>
        </authorList>
    </citation>
    <scope>NUCLEOTIDE SEQUENCE [LARGE SCALE GENOMIC DNA]</scope>
    <source>
        <strain evidence="2 3">120613-1</strain>
    </source>
</reference>
<gene>
    <name evidence="2" type="ORF">L873DRAFT_1806901</name>
</gene>
<organism evidence="2 3">
    <name type="scientific">Choiromyces venosus 120613-1</name>
    <dbReference type="NCBI Taxonomy" id="1336337"/>
    <lineage>
        <taxon>Eukaryota</taxon>
        <taxon>Fungi</taxon>
        <taxon>Dikarya</taxon>
        <taxon>Ascomycota</taxon>
        <taxon>Pezizomycotina</taxon>
        <taxon>Pezizomycetes</taxon>
        <taxon>Pezizales</taxon>
        <taxon>Tuberaceae</taxon>
        <taxon>Choiromyces</taxon>
    </lineage>
</organism>
<evidence type="ECO:0000313" key="3">
    <source>
        <dbReference type="Proteomes" id="UP000276215"/>
    </source>
</evidence>
<dbReference type="AlphaFoldDB" id="A0A3N4JQ20"/>
<feature type="compositionally biased region" description="Low complexity" evidence="1">
    <location>
        <begin position="15"/>
        <end position="27"/>
    </location>
</feature>
<sequence>MTNVKEPPMKATRTSSMGSPTSSLPLSPEDPDSDSASAVVKQAELLFQIAAQSLAM</sequence>
<evidence type="ECO:0000313" key="2">
    <source>
        <dbReference type="EMBL" id="RPA99357.1"/>
    </source>
</evidence>
<dbReference type="Proteomes" id="UP000276215">
    <property type="component" value="Unassembled WGS sequence"/>
</dbReference>
<dbReference type="EMBL" id="ML120388">
    <property type="protein sequence ID" value="RPA99357.1"/>
    <property type="molecule type" value="Genomic_DNA"/>
</dbReference>
<protein>
    <submittedName>
        <fullName evidence="2">Uncharacterized protein</fullName>
    </submittedName>
</protein>